<proteinExistence type="predicted"/>
<name>A0ABS1QYT3_9SPHI</name>
<accession>A0ABS1QYT3</accession>
<organism evidence="1 2">
    <name type="scientific">Sphingobacterium faecale</name>
    <dbReference type="NCBI Taxonomy" id="2803775"/>
    <lineage>
        <taxon>Bacteria</taxon>
        <taxon>Pseudomonadati</taxon>
        <taxon>Bacteroidota</taxon>
        <taxon>Sphingobacteriia</taxon>
        <taxon>Sphingobacteriales</taxon>
        <taxon>Sphingobacteriaceae</taxon>
        <taxon>Sphingobacterium</taxon>
    </lineage>
</organism>
<evidence type="ECO:0000313" key="2">
    <source>
        <dbReference type="Proteomes" id="UP000625283"/>
    </source>
</evidence>
<reference evidence="1 2" key="1">
    <citation type="submission" date="2021-01" db="EMBL/GenBank/DDBJ databases">
        <title>C459-1 draft genome sequence.</title>
        <authorList>
            <person name="Zhang X.-F."/>
        </authorList>
    </citation>
    <scope>NUCLEOTIDE SEQUENCE [LARGE SCALE GENOMIC DNA]</scope>
    <source>
        <strain evidence="2">C459-1</strain>
    </source>
</reference>
<protein>
    <recommendedName>
        <fullName evidence="3">DUF4374 domain-containing protein</fullName>
    </recommendedName>
</protein>
<evidence type="ECO:0008006" key="3">
    <source>
        <dbReference type="Google" id="ProtNLM"/>
    </source>
</evidence>
<sequence>MNKSILILLCCVASVSSLYSQKMNTIWPDSIATGSQGKFHVQGVAVDSTNSCVYFSFTNSLIKMDLSGKLIGSVVGFAGHLGDLDFKDGKVYGSLEYKSDGIGKGISNELGLDISKENGFYIAIFDGSKIVRPAMNAEKEDLLKTVYLAEPVMDYETSVKVGDAIKEHRYACSGIDGLTFGPAFGTKKDKKEYLYVAYGIYGDTTRDDNDHQVILQYDIDNWDSYGQMLLLNKLHRSGPKKPKAKYFLKTGNTTYGIQNLAYDAYSGNFFAAVYKGKKAIYPNYDLFVIDGKRKPTKEIISSDNKQEKVAMVHLVEGDNKDTDSGISGWYFQWGATGLCPIGNGLFYISHNKKTSDGEQQSTIHKYKWVGEVKSPFRMIEKK</sequence>
<dbReference type="EMBL" id="JAERTY010000001">
    <property type="protein sequence ID" value="MBL1407614.1"/>
    <property type="molecule type" value="Genomic_DNA"/>
</dbReference>
<dbReference type="Proteomes" id="UP000625283">
    <property type="component" value="Unassembled WGS sequence"/>
</dbReference>
<comment type="caution">
    <text evidence="1">The sequence shown here is derived from an EMBL/GenBank/DDBJ whole genome shotgun (WGS) entry which is preliminary data.</text>
</comment>
<keyword evidence="2" id="KW-1185">Reference proteome</keyword>
<evidence type="ECO:0000313" key="1">
    <source>
        <dbReference type="EMBL" id="MBL1407614.1"/>
    </source>
</evidence>
<gene>
    <name evidence="1" type="ORF">JKG61_02490</name>
</gene>